<accession>A0A1Y6LIC8</accession>
<sequence>MVIPSYSLYDFGPRNENEPTLQQTVEHVHQQAKEQIIKLQTWKEQYDVSAAALHKLVAEANETAHTLMHTSLQVAHKVLLQRSATSKEKCEAAQESKDLAEKADLLREILPRSMRVERTAHTDRKMYTARTSPKLKVK</sequence>
<dbReference type="EMBL" id="LT882680">
    <property type="protein sequence ID" value="SMY24227.1"/>
    <property type="molecule type" value="Genomic_DNA"/>
</dbReference>
<feature type="compositionally biased region" description="Basic and acidic residues" evidence="1">
    <location>
        <begin position="115"/>
        <end position="126"/>
    </location>
</feature>
<protein>
    <submittedName>
        <fullName evidence="2">Uncharacterized protein</fullName>
    </submittedName>
</protein>
<gene>
    <name evidence="2" type="ORF">ZT1A5_G5668</name>
</gene>
<dbReference type="AlphaFoldDB" id="A0A1Y6LIC8"/>
<feature type="region of interest" description="Disordered" evidence="1">
    <location>
        <begin position="115"/>
        <end position="138"/>
    </location>
</feature>
<reference evidence="2 3" key="1">
    <citation type="submission" date="2016-10" db="EMBL/GenBank/DDBJ databases">
        <authorList>
            <person name="Varghese N."/>
        </authorList>
    </citation>
    <scope>NUCLEOTIDE SEQUENCE [LARGE SCALE GENOMIC DNA]</scope>
</reference>
<evidence type="ECO:0000256" key="1">
    <source>
        <dbReference type="SAM" id="MobiDB-lite"/>
    </source>
</evidence>
<dbReference type="Proteomes" id="UP000215453">
    <property type="component" value="Chromosome 5"/>
</dbReference>
<organism evidence="2 3">
    <name type="scientific">Zymoseptoria tritici ST99CH_1A5</name>
    <dbReference type="NCBI Taxonomy" id="1276529"/>
    <lineage>
        <taxon>Eukaryota</taxon>
        <taxon>Fungi</taxon>
        <taxon>Dikarya</taxon>
        <taxon>Ascomycota</taxon>
        <taxon>Pezizomycotina</taxon>
        <taxon>Dothideomycetes</taxon>
        <taxon>Dothideomycetidae</taxon>
        <taxon>Mycosphaerellales</taxon>
        <taxon>Mycosphaerellaceae</taxon>
        <taxon>Zymoseptoria</taxon>
    </lineage>
</organism>
<evidence type="ECO:0000313" key="2">
    <source>
        <dbReference type="EMBL" id="SMY24227.1"/>
    </source>
</evidence>
<proteinExistence type="predicted"/>
<name>A0A1Y6LIC8_ZYMTR</name>
<evidence type="ECO:0000313" key="3">
    <source>
        <dbReference type="Proteomes" id="UP000215453"/>
    </source>
</evidence>